<protein>
    <submittedName>
        <fullName evidence="2">Helix-turn-helix domain-containing protein</fullName>
    </submittedName>
</protein>
<evidence type="ECO:0000313" key="2">
    <source>
        <dbReference type="EMBL" id="NJP99938.1"/>
    </source>
</evidence>
<proteinExistence type="predicted"/>
<dbReference type="SUPFAM" id="SSF47413">
    <property type="entry name" value="lambda repressor-like DNA-binding domains"/>
    <property type="match status" value="1"/>
</dbReference>
<sequence>MAWRYCGNQIKLWRTRAGVSREELGKEACYEYETVKSMEQGRRKPTLRLLQVADEMCGAHGLLLAAEDYLKPEKYPPRTHDFMAAEETAVALHSYATMFIPGLLQTAAYARFLMGDYCPPLDDETVDERVASRLQRQGKLTSKPPALFNFVIHEAALRSLAGGPEVMGPQLRHLVTIGRLRNVSVQVLRLDSGTTAGLAGPYVLLETAEHEQYAYVEGQETGVLYTDPLKLSRLTQRHGMIRMHALGTEESARFIDKIAEEL</sequence>
<dbReference type="InterPro" id="IPR001387">
    <property type="entry name" value="Cro/C1-type_HTH"/>
</dbReference>
<dbReference type="SMART" id="SM00530">
    <property type="entry name" value="HTH_XRE"/>
    <property type="match status" value="1"/>
</dbReference>
<evidence type="ECO:0000313" key="3">
    <source>
        <dbReference type="Proteomes" id="UP000695264"/>
    </source>
</evidence>
<gene>
    <name evidence="2" type="ORF">HCK00_05145</name>
</gene>
<dbReference type="Proteomes" id="UP000695264">
    <property type="component" value="Unassembled WGS sequence"/>
</dbReference>
<accession>A0ABX1BQD0</accession>
<dbReference type="CDD" id="cd00093">
    <property type="entry name" value="HTH_XRE"/>
    <property type="match status" value="1"/>
</dbReference>
<reference evidence="2 3" key="1">
    <citation type="submission" date="2020-03" db="EMBL/GenBank/DDBJ databases">
        <title>WGS of actinomycetes isolated from Thailand.</title>
        <authorList>
            <person name="Thawai C."/>
        </authorList>
    </citation>
    <scope>NUCLEOTIDE SEQUENCE [LARGE SCALE GENOMIC DNA]</scope>
    <source>
        <strain evidence="2 3">PLAI 1-29</strain>
    </source>
</reference>
<dbReference type="EMBL" id="JAATEN010000003">
    <property type="protein sequence ID" value="NJP99938.1"/>
    <property type="molecule type" value="Genomic_DNA"/>
</dbReference>
<dbReference type="Pfam" id="PF19054">
    <property type="entry name" value="DUF5753"/>
    <property type="match status" value="1"/>
</dbReference>
<comment type="caution">
    <text evidence="2">The sequence shown here is derived from an EMBL/GenBank/DDBJ whole genome shotgun (WGS) entry which is preliminary data.</text>
</comment>
<keyword evidence="3" id="KW-1185">Reference proteome</keyword>
<name>A0ABX1BQD0_9ACTN</name>
<feature type="domain" description="HTH cro/C1-type" evidence="1">
    <location>
        <begin position="10"/>
        <end position="51"/>
    </location>
</feature>
<dbReference type="InterPro" id="IPR010982">
    <property type="entry name" value="Lambda_DNA-bd_dom_sf"/>
</dbReference>
<dbReference type="RefSeq" id="WP_168100704.1">
    <property type="nucleotide sequence ID" value="NZ_JAATEN010000003.1"/>
</dbReference>
<dbReference type="PROSITE" id="PS50943">
    <property type="entry name" value="HTH_CROC1"/>
    <property type="match status" value="1"/>
</dbReference>
<dbReference type="Pfam" id="PF13560">
    <property type="entry name" value="HTH_31"/>
    <property type="match status" value="1"/>
</dbReference>
<dbReference type="InterPro" id="IPR043917">
    <property type="entry name" value="DUF5753"/>
</dbReference>
<organism evidence="2 3">
    <name type="scientific">Streptomyces zingiberis</name>
    <dbReference type="NCBI Taxonomy" id="2053010"/>
    <lineage>
        <taxon>Bacteria</taxon>
        <taxon>Bacillati</taxon>
        <taxon>Actinomycetota</taxon>
        <taxon>Actinomycetes</taxon>
        <taxon>Kitasatosporales</taxon>
        <taxon>Streptomycetaceae</taxon>
        <taxon>Streptomyces</taxon>
    </lineage>
</organism>
<evidence type="ECO:0000259" key="1">
    <source>
        <dbReference type="PROSITE" id="PS50943"/>
    </source>
</evidence>
<dbReference type="Gene3D" id="1.10.260.40">
    <property type="entry name" value="lambda repressor-like DNA-binding domains"/>
    <property type="match status" value="1"/>
</dbReference>